<keyword evidence="9" id="KW-1185">Reference proteome</keyword>
<dbReference type="Pfam" id="PF02776">
    <property type="entry name" value="TPP_enzyme_N"/>
    <property type="match status" value="1"/>
</dbReference>
<evidence type="ECO:0008006" key="10">
    <source>
        <dbReference type="Google" id="ProtNLM"/>
    </source>
</evidence>
<reference evidence="8 9" key="1">
    <citation type="journal article" date="2019" name="Int. J. Syst. Evol. Microbiol.">
        <title>The Global Catalogue of Microorganisms (GCM) 10K type strain sequencing project: providing services to taxonomists for standard genome sequencing and annotation.</title>
        <authorList>
            <consortium name="The Broad Institute Genomics Platform"/>
            <consortium name="The Broad Institute Genome Sequencing Center for Infectious Disease"/>
            <person name="Wu L."/>
            <person name="Ma J."/>
        </authorList>
    </citation>
    <scope>NUCLEOTIDE SEQUENCE [LARGE SCALE GENOMIC DNA]</scope>
    <source>
        <strain evidence="8 9">JCM 4395</strain>
    </source>
</reference>
<dbReference type="PANTHER" id="PTHR18968">
    <property type="entry name" value="THIAMINE PYROPHOSPHATE ENZYMES"/>
    <property type="match status" value="1"/>
</dbReference>
<feature type="domain" description="Thiamine pyrophosphate enzyme TPP-binding" evidence="6">
    <location>
        <begin position="396"/>
        <end position="540"/>
    </location>
</feature>
<name>A0ABN3LMH6_STRLO</name>
<protein>
    <recommendedName>
        <fullName evidence="10">Thiamine pyrophosphate-binding protein</fullName>
    </recommendedName>
</protein>
<feature type="domain" description="Thiamine pyrophosphate enzyme central" evidence="5">
    <location>
        <begin position="195"/>
        <end position="326"/>
    </location>
</feature>
<evidence type="ECO:0000256" key="4">
    <source>
        <dbReference type="RuleBase" id="RU362132"/>
    </source>
</evidence>
<evidence type="ECO:0000259" key="5">
    <source>
        <dbReference type="Pfam" id="PF00205"/>
    </source>
</evidence>
<keyword evidence="3 4" id="KW-0786">Thiamine pyrophosphate</keyword>
<dbReference type="InterPro" id="IPR029035">
    <property type="entry name" value="DHS-like_NAD/FAD-binding_dom"/>
</dbReference>
<evidence type="ECO:0000313" key="8">
    <source>
        <dbReference type="EMBL" id="GAA2484683.1"/>
    </source>
</evidence>
<dbReference type="SUPFAM" id="SSF52467">
    <property type="entry name" value="DHS-like NAD/FAD-binding domain"/>
    <property type="match status" value="1"/>
</dbReference>
<dbReference type="Proteomes" id="UP001501777">
    <property type="component" value="Unassembled WGS sequence"/>
</dbReference>
<evidence type="ECO:0000259" key="6">
    <source>
        <dbReference type="Pfam" id="PF02775"/>
    </source>
</evidence>
<comment type="cofactor">
    <cofactor evidence="1">
        <name>thiamine diphosphate</name>
        <dbReference type="ChEBI" id="CHEBI:58937"/>
    </cofactor>
</comment>
<dbReference type="InterPro" id="IPR011766">
    <property type="entry name" value="TPP_enzyme_TPP-bd"/>
</dbReference>
<evidence type="ECO:0000259" key="7">
    <source>
        <dbReference type="Pfam" id="PF02776"/>
    </source>
</evidence>
<dbReference type="InterPro" id="IPR045229">
    <property type="entry name" value="TPP_enz"/>
</dbReference>
<dbReference type="Pfam" id="PF02775">
    <property type="entry name" value="TPP_enzyme_C"/>
    <property type="match status" value="1"/>
</dbReference>
<organism evidence="8 9">
    <name type="scientific">Streptomyces longisporus</name>
    <dbReference type="NCBI Taxonomy" id="1948"/>
    <lineage>
        <taxon>Bacteria</taxon>
        <taxon>Bacillati</taxon>
        <taxon>Actinomycetota</taxon>
        <taxon>Actinomycetes</taxon>
        <taxon>Kitasatosporales</taxon>
        <taxon>Streptomycetaceae</taxon>
        <taxon>Streptomyces</taxon>
    </lineage>
</organism>
<dbReference type="CDD" id="cd07035">
    <property type="entry name" value="TPP_PYR_POX_like"/>
    <property type="match status" value="1"/>
</dbReference>
<dbReference type="SUPFAM" id="SSF52518">
    <property type="entry name" value="Thiamin diphosphate-binding fold (THDP-binding)"/>
    <property type="match status" value="2"/>
</dbReference>
<evidence type="ECO:0000313" key="9">
    <source>
        <dbReference type="Proteomes" id="UP001501777"/>
    </source>
</evidence>
<sequence length="560" mass="58576">MPLVSGGDLVVRLLQQAGVDRMFGINGAHIDAVYQAALDHRLPIVDTRHEMNAGHAAEGYARVRNALGVALLTAGGGFTNAVTSMANAHLDRTPVLYLAASGPLADDQTNTLQAGLDQVAIATPVTKWAHRVTRASLIPRILARAIRTALSAPRGPVLVDIPWDVLTEQVDLPDLATELLHGADHGPGLSQAGADRILALLSEARRPVIAVGSEVPRSGAGGEVRAFAERLGVPLLSDYEGLGAISLSPMNFGLVQSLHGLPAGAEPDLVIMAGLRFGLTTAHGSGALIPRIARVVQIDPAGAELGHLQPVALSVAADPLPVFQDLNRVLAVRQAAARPDLADWRDTLHAHLRRRREAVAAQVVQDERVHPYDAVRVIAEALPDASVVVADGALTYLWLSETISSAPVSAFLCHGYLGSMGVGMGIALGAQAAVEPGTNVVLVTGDGSVGYSLGEFDSMVRAGLGTVVVVLNNRAWGATLHAQEIVHGKDRVVNNRLENGSYAAAAIALGADGYQVRTLDELAPALAKALRNGRPSCVEVHVSLDPIPPEERVIMGGSPF</sequence>
<proteinExistence type="inferred from homology"/>
<dbReference type="InterPro" id="IPR029061">
    <property type="entry name" value="THDP-binding"/>
</dbReference>
<dbReference type="InterPro" id="IPR012001">
    <property type="entry name" value="Thiamin_PyroP_enz_TPP-bd_dom"/>
</dbReference>
<accession>A0ABN3LMH6</accession>
<evidence type="ECO:0000256" key="2">
    <source>
        <dbReference type="ARBA" id="ARBA00007812"/>
    </source>
</evidence>
<dbReference type="EMBL" id="BAAASG010000006">
    <property type="protein sequence ID" value="GAA2484683.1"/>
    <property type="molecule type" value="Genomic_DNA"/>
</dbReference>
<comment type="similarity">
    <text evidence="2 4">Belongs to the TPP enzyme family.</text>
</comment>
<dbReference type="RefSeq" id="WP_344400037.1">
    <property type="nucleotide sequence ID" value="NZ_BAAASG010000006.1"/>
</dbReference>
<dbReference type="InterPro" id="IPR012000">
    <property type="entry name" value="Thiamin_PyroP_enz_cen_dom"/>
</dbReference>
<dbReference type="Pfam" id="PF00205">
    <property type="entry name" value="TPP_enzyme_M"/>
    <property type="match status" value="1"/>
</dbReference>
<evidence type="ECO:0000256" key="1">
    <source>
        <dbReference type="ARBA" id="ARBA00001964"/>
    </source>
</evidence>
<comment type="caution">
    <text evidence="8">The sequence shown here is derived from an EMBL/GenBank/DDBJ whole genome shotgun (WGS) entry which is preliminary data.</text>
</comment>
<feature type="domain" description="Thiamine pyrophosphate enzyme N-terminal TPP-binding" evidence="7">
    <location>
        <begin position="5"/>
        <end position="121"/>
    </location>
</feature>
<dbReference type="PANTHER" id="PTHR18968:SF166">
    <property type="entry name" value="2-HYDROXYACYL-COA LYASE 2"/>
    <property type="match status" value="1"/>
</dbReference>
<dbReference type="Gene3D" id="3.40.50.970">
    <property type="match status" value="2"/>
</dbReference>
<evidence type="ECO:0000256" key="3">
    <source>
        <dbReference type="ARBA" id="ARBA00023052"/>
    </source>
</evidence>
<gene>
    <name evidence="8" type="ORF">GCM10010276_23000</name>
</gene>
<dbReference type="Gene3D" id="3.40.50.1220">
    <property type="entry name" value="TPP-binding domain"/>
    <property type="match status" value="1"/>
</dbReference>